<keyword evidence="7" id="KW-0813">Transport</keyword>
<evidence type="ECO:0000256" key="4">
    <source>
        <dbReference type="ARBA" id="ARBA00023136"/>
    </source>
</evidence>
<feature type="transmembrane region" description="Helical" evidence="5">
    <location>
        <begin position="145"/>
        <end position="164"/>
    </location>
</feature>
<dbReference type="OMA" id="IHIIVIE"/>
<keyword evidence="6" id="KW-1185">Reference proteome</keyword>
<feature type="transmembrane region" description="Helical" evidence="5">
    <location>
        <begin position="450"/>
        <end position="471"/>
    </location>
</feature>
<dbReference type="RefSeq" id="XP_023176072.2">
    <property type="nucleotide sequence ID" value="XM_023320304.2"/>
</dbReference>
<organism evidence="6 7">
    <name type="scientific">Drosophila hydei</name>
    <name type="common">Fruit fly</name>
    <dbReference type="NCBI Taxonomy" id="7224"/>
    <lineage>
        <taxon>Eukaryota</taxon>
        <taxon>Metazoa</taxon>
        <taxon>Ecdysozoa</taxon>
        <taxon>Arthropoda</taxon>
        <taxon>Hexapoda</taxon>
        <taxon>Insecta</taxon>
        <taxon>Pterygota</taxon>
        <taxon>Neoptera</taxon>
        <taxon>Endopterygota</taxon>
        <taxon>Diptera</taxon>
        <taxon>Brachycera</taxon>
        <taxon>Muscomorpha</taxon>
        <taxon>Ephydroidea</taxon>
        <taxon>Drosophilidae</taxon>
        <taxon>Drosophila</taxon>
    </lineage>
</organism>
<feature type="transmembrane region" description="Helical" evidence="5">
    <location>
        <begin position="355"/>
        <end position="375"/>
    </location>
</feature>
<dbReference type="OrthoDB" id="6612291at2759"/>
<keyword evidence="4 5" id="KW-0472">Membrane</keyword>
<dbReference type="KEGG" id="dhe:111602943"/>
<evidence type="ECO:0000313" key="7">
    <source>
        <dbReference type="RefSeq" id="XP_023176072.2"/>
    </source>
</evidence>
<feature type="transmembrane region" description="Helical" evidence="5">
    <location>
        <begin position="95"/>
        <end position="113"/>
    </location>
</feature>
<dbReference type="Pfam" id="PF00083">
    <property type="entry name" value="Sugar_tr"/>
    <property type="match status" value="1"/>
</dbReference>
<feature type="transmembrane region" description="Helical" evidence="5">
    <location>
        <begin position="176"/>
        <end position="196"/>
    </location>
</feature>
<dbReference type="PANTHER" id="PTHR23529">
    <property type="entry name" value="GH19118P-RELATED"/>
    <property type="match status" value="1"/>
</dbReference>
<dbReference type="PROSITE" id="PS00216">
    <property type="entry name" value="SUGAR_TRANSPORT_1"/>
    <property type="match status" value="1"/>
</dbReference>
<feature type="transmembrane region" description="Helical" evidence="5">
    <location>
        <begin position="424"/>
        <end position="444"/>
    </location>
</feature>
<keyword evidence="2 5" id="KW-0812">Transmembrane</keyword>
<dbReference type="GO" id="GO:0022857">
    <property type="term" value="F:transmembrane transporter activity"/>
    <property type="evidence" value="ECO:0007669"/>
    <property type="project" value="InterPro"/>
</dbReference>
<feature type="transmembrane region" description="Helical" evidence="5">
    <location>
        <begin position="301"/>
        <end position="322"/>
    </location>
</feature>
<accession>A0A6J1MBC4</accession>
<sequence>MTIAYVTTNEPQRTQVTYVTTNEPKPTQVTYVTTGPAPLPTPTTYVTVQTRQVRKHNAHTAIAGIFLFAYGGMDMAQGLGWNLVTGLAETTEMQYSWSLGVIIGAIVAALSIVHIPKWVYYSLGGLLQMIDGIIFVSTAEYNALIAARYLGGAGIGLITVAFIIHNSEISLPNSRGWWCALEQYGLALGIAIQVIIDTQWDASSSIDANCAHGIFGIVFSLVATGAVVVSIESPIFYLRRNNEEKAHTLQAMLLSSSKSSEACKAAFEEAKHYVSVGSSQSTGQQLASSVMPFIKMLFSRCLVPLTFSLPLSASMITSTVVAELALNWPIVVWGLLRWFGTFFSMALLDKVGRKFVSLLGLVCMAGLTLGMAGIYSDVNNTISWYYMSQVCRLSMSFQFFAGLFICCTPTYLGEAFPMKVKALLIGLIVCIEQVIHIIVIETFSTSLSFYYPYFLAVGIVLIVCLIIFAVLMPETRGLSLRQATERFCRVHDVMAH</sequence>
<protein>
    <submittedName>
        <fullName evidence="7">Probable glucose transporter HXT5</fullName>
    </submittedName>
</protein>
<dbReference type="InterPro" id="IPR005828">
    <property type="entry name" value="MFS_sugar_transport-like"/>
</dbReference>
<dbReference type="InterPro" id="IPR036259">
    <property type="entry name" value="MFS_trans_sf"/>
</dbReference>
<feature type="transmembrane region" description="Helical" evidence="5">
    <location>
        <begin position="328"/>
        <end position="348"/>
    </location>
</feature>
<evidence type="ECO:0000256" key="3">
    <source>
        <dbReference type="ARBA" id="ARBA00022989"/>
    </source>
</evidence>
<reference evidence="7" key="1">
    <citation type="submission" date="2025-08" db="UniProtKB">
        <authorList>
            <consortium name="RefSeq"/>
        </authorList>
    </citation>
    <scope>IDENTIFICATION</scope>
    <source>
        <strain evidence="7">15085-1641.00</strain>
        <tissue evidence="7">Whole body</tissue>
    </source>
</reference>
<keyword evidence="3 5" id="KW-1133">Transmembrane helix</keyword>
<dbReference type="GeneID" id="111602943"/>
<feature type="transmembrane region" description="Helical" evidence="5">
    <location>
        <begin position="211"/>
        <end position="231"/>
    </location>
</feature>
<dbReference type="Proteomes" id="UP000504633">
    <property type="component" value="Unplaced"/>
</dbReference>
<dbReference type="PANTHER" id="PTHR23529:SF2">
    <property type="entry name" value="GH19118P-RELATED"/>
    <property type="match status" value="1"/>
</dbReference>
<name>A0A6J1MBC4_DROHY</name>
<evidence type="ECO:0000256" key="1">
    <source>
        <dbReference type="ARBA" id="ARBA00004141"/>
    </source>
</evidence>
<dbReference type="AlphaFoldDB" id="A0A6J1MBC4"/>
<proteinExistence type="predicted"/>
<dbReference type="GO" id="GO:0016020">
    <property type="term" value="C:membrane"/>
    <property type="evidence" value="ECO:0007669"/>
    <property type="project" value="UniProtKB-SubCell"/>
</dbReference>
<keyword evidence="7" id="KW-0762">Sugar transport</keyword>
<feature type="transmembrane region" description="Helical" evidence="5">
    <location>
        <begin position="395"/>
        <end position="412"/>
    </location>
</feature>
<dbReference type="Gene3D" id="1.20.1250.20">
    <property type="entry name" value="MFS general substrate transporter like domains"/>
    <property type="match status" value="1"/>
</dbReference>
<feature type="transmembrane region" description="Helical" evidence="5">
    <location>
        <begin position="120"/>
        <end position="139"/>
    </location>
</feature>
<dbReference type="InterPro" id="IPR005829">
    <property type="entry name" value="Sugar_transporter_CS"/>
</dbReference>
<evidence type="ECO:0000256" key="5">
    <source>
        <dbReference type="SAM" id="Phobius"/>
    </source>
</evidence>
<dbReference type="SUPFAM" id="SSF103473">
    <property type="entry name" value="MFS general substrate transporter"/>
    <property type="match status" value="1"/>
</dbReference>
<comment type="subcellular location">
    <subcellularLocation>
        <location evidence="1">Membrane</location>
        <topology evidence="1">Multi-pass membrane protein</topology>
    </subcellularLocation>
</comment>
<feature type="transmembrane region" description="Helical" evidence="5">
    <location>
        <begin position="61"/>
        <end position="83"/>
    </location>
</feature>
<evidence type="ECO:0000256" key="2">
    <source>
        <dbReference type="ARBA" id="ARBA00022692"/>
    </source>
</evidence>
<evidence type="ECO:0000313" key="6">
    <source>
        <dbReference type="Proteomes" id="UP000504633"/>
    </source>
</evidence>
<gene>
    <name evidence="7" type="primary">LOC111602943</name>
</gene>